<evidence type="ECO:0000313" key="4">
    <source>
        <dbReference type="EMBL" id="CAF0784245.1"/>
    </source>
</evidence>
<evidence type="ECO:0000259" key="3">
    <source>
        <dbReference type="PROSITE" id="PS50222"/>
    </source>
</evidence>
<comment type="caution">
    <text evidence="5">The sequence shown here is derived from an EMBL/GenBank/DDBJ whole genome shotgun (WGS) entry which is preliminary data.</text>
</comment>
<name>A0A813WX84_9BILA</name>
<evidence type="ECO:0000313" key="8">
    <source>
        <dbReference type="Proteomes" id="UP000663829"/>
    </source>
</evidence>
<dbReference type="InterPro" id="IPR018247">
    <property type="entry name" value="EF_Hand_1_Ca_BS"/>
</dbReference>
<gene>
    <name evidence="5" type="ORF">GPM918_LOCUS6633</name>
    <name evidence="4" type="ORF">OVA965_LOCUS3780</name>
    <name evidence="7" type="ORF">SRO942_LOCUS6633</name>
    <name evidence="6" type="ORF">TMI583_LOCUS3778</name>
</gene>
<feature type="domain" description="EF-hand" evidence="3">
    <location>
        <begin position="346"/>
        <end position="381"/>
    </location>
</feature>
<feature type="region of interest" description="Disordered" evidence="2">
    <location>
        <begin position="216"/>
        <end position="245"/>
    </location>
</feature>
<keyword evidence="1" id="KW-0106">Calcium</keyword>
<dbReference type="GO" id="GO:0005509">
    <property type="term" value="F:calcium ion binding"/>
    <property type="evidence" value="ECO:0007669"/>
    <property type="project" value="InterPro"/>
</dbReference>
<evidence type="ECO:0000313" key="6">
    <source>
        <dbReference type="EMBL" id="CAF3566291.1"/>
    </source>
</evidence>
<dbReference type="EMBL" id="CAJNOK010000938">
    <property type="protein sequence ID" value="CAF0784245.1"/>
    <property type="molecule type" value="Genomic_DNA"/>
</dbReference>
<dbReference type="InterPro" id="IPR002048">
    <property type="entry name" value="EF_hand_dom"/>
</dbReference>
<dbReference type="InterPro" id="IPR011992">
    <property type="entry name" value="EF-hand-dom_pair"/>
</dbReference>
<dbReference type="AlphaFoldDB" id="A0A813WX84"/>
<dbReference type="EMBL" id="CAJNOQ010001031">
    <property type="protein sequence ID" value="CAF0861902.1"/>
    <property type="molecule type" value="Genomic_DNA"/>
</dbReference>
<dbReference type="PROSITE" id="PS00018">
    <property type="entry name" value="EF_HAND_1"/>
    <property type="match status" value="2"/>
</dbReference>
<evidence type="ECO:0000256" key="1">
    <source>
        <dbReference type="ARBA" id="ARBA00022837"/>
    </source>
</evidence>
<dbReference type="Gene3D" id="1.10.238.10">
    <property type="entry name" value="EF-hand"/>
    <property type="match status" value="1"/>
</dbReference>
<accession>A0A813WX84</accession>
<dbReference type="Proteomes" id="UP000663829">
    <property type="component" value="Unassembled WGS sequence"/>
</dbReference>
<evidence type="ECO:0000313" key="5">
    <source>
        <dbReference type="EMBL" id="CAF0861902.1"/>
    </source>
</evidence>
<proteinExistence type="predicted"/>
<dbReference type="EMBL" id="CAJOBC010001031">
    <property type="protein sequence ID" value="CAF3649550.1"/>
    <property type="molecule type" value="Genomic_DNA"/>
</dbReference>
<dbReference type="Proteomes" id="UP000677228">
    <property type="component" value="Unassembled WGS sequence"/>
</dbReference>
<dbReference type="Proteomes" id="UP000681722">
    <property type="component" value="Unassembled WGS sequence"/>
</dbReference>
<organism evidence="5 8">
    <name type="scientific">Didymodactylos carnosus</name>
    <dbReference type="NCBI Taxonomy" id="1234261"/>
    <lineage>
        <taxon>Eukaryota</taxon>
        <taxon>Metazoa</taxon>
        <taxon>Spiralia</taxon>
        <taxon>Gnathifera</taxon>
        <taxon>Rotifera</taxon>
        <taxon>Eurotatoria</taxon>
        <taxon>Bdelloidea</taxon>
        <taxon>Philodinida</taxon>
        <taxon>Philodinidae</taxon>
        <taxon>Didymodactylos</taxon>
    </lineage>
</organism>
<evidence type="ECO:0000256" key="2">
    <source>
        <dbReference type="SAM" id="MobiDB-lite"/>
    </source>
</evidence>
<evidence type="ECO:0000313" key="7">
    <source>
        <dbReference type="EMBL" id="CAF3649550.1"/>
    </source>
</evidence>
<feature type="compositionally biased region" description="Low complexity" evidence="2">
    <location>
        <begin position="226"/>
        <end position="237"/>
    </location>
</feature>
<dbReference type="PROSITE" id="PS50222">
    <property type="entry name" value="EF_HAND_2"/>
    <property type="match status" value="1"/>
</dbReference>
<dbReference type="SUPFAM" id="SSF47473">
    <property type="entry name" value="EF-hand"/>
    <property type="match status" value="1"/>
</dbReference>
<protein>
    <recommendedName>
        <fullName evidence="3">EF-hand domain-containing protein</fullName>
    </recommendedName>
</protein>
<dbReference type="OrthoDB" id="9978298at2759"/>
<keyword evidence="8" id="KW-1185">Reference proteome</keyword>
<dbReference type="EMBL" id="CAJOBA010000938">
    <property type="protein sequence ID" value="CAF3566291.1"/>
    <property type="molecule type" value="Genomic_DNA"/>
</dbReference>
<sequence>MDFQFENHGYFPLYGKHEVLLTAATLDNSIMDILLSETPTLISSLLHQDRPFDWPTPGTKYVSYVQLSTVLNVIERSIYAQYWNINNLPVSEMTIYEYRYYTQLSSHLSSLVSYHNNEKYLEQSYQLLSSSVLDHLIQILDLVLHHHSQPNTIDLLQAISSTEDSDKKFSLTEQNVSNIVEQVNVMIKAVNGSDQNPVVATGGTSHHFGVINRSKTSSAADNHDIQSFSSSQQTQKSLWTKNGRIPSKYTPATSWKIARDKSMDILSRKSTKLNLHEHKQTPINLPPIGTVFRQTRNPYKTPRMPTDDEVTKYAIAYELKCYFCGEQCISSYVRCRSDLTRLLNHDELSHLISTFEDMDHDKDGYITLGEFLSRKRAMTTTPTDSLDDFIRQNIDHDKLHFRIMDRSNTGVLAWSDFVLFYTAKLLAKKNKSEISAKLSEKELVFAKMLFMKEMRITKDTATITKEQFIRIHNNLKHELKKKYGSAFLKNIISECDDDLRISRIEKTGANVISWEEFIRKISLFILLNRTNDYVKISCPQRAMLPNHLQPVGVAKSHIISHLTFAGRTTPADDDEETDVQIEQKIHQLTEQQREAFSKYTKIFSKRSEQEKIKEWSIVENDDSDHQTFLPKLKSDAKDGRQSIAEPWLVVKDMQLLRVDPIDISTIYRSQTLSKPLTLTYF</sequence>
<dbReference type="Proteomes" id="UP000682733">
    <property type="component" value="Unassembled WGS sequence"/>
</dbReference>
<reference evidence="5" key="1">
    <citation type="submission" date="2021-02" db="EMBL/GenBank/DDBJ databases">
        <authorList>
            <person name="Nowell W R."/>
        </authorList>
    </citation>
    <scope>NUCLEOTIDE SEQUENCE</scope>
</reference>